<dbReference type="EMBL" id="GBXM01066478">
    <property type="protein sequence ID" value="JAH42099.1"/>
    <property type="molecule type" value="Transcribed_RNA"/>
</dbReference>
<evidence type="ECO:0000313" key="1">
    <source>
        <dbReference type="EMBL" id="JAH42099.1"/>
    </source>
</evidence>
<name>A0A0E9SL37_ANGAN</name>
<sequence>MLHLNDSALCGFAFCIFMAESKASGRCGVPHTVLMKPAVWSKAFQSLEVFFCVLYGFFMYF</sequence>
<organism evidence="1">
    <name type="scientific">Anguilla anguilla</name>
    <name type="common">European freshwater eel</name>
    <name type="synonym">Muraena anguilla</name>
    <dbReference type="NCBI Taxonomy" id="7936"/>
    <lineage>
        <taxon>Eukaryota</taxon>
        <taxon>Metazoa</taxon>
        <taxon>Chordata</taxon>
        <taxon>Craniata</taxon>
        <taxon>Vertebrata</taxon>
        <taxon>Euteleostomi</taxon>
        <taxon>Actinopterygii</taxon>
        <taxon>Neopterygii</taxon>
        <taxon>Teleostei</taxon>
        <taxon>Anguilliformes</taxon>
        <taxon>Anguillidae</taxon>
        <taxon>Anguilla</taxon>
    </lineage>
</organism>
<dbReference type="AlphaFoldDB" id="A0A0E9SL37"/>
<reference evidence="1" key="1">
    <citation type="submission" date="2014-11" db="EMBL/GenBank/DDBJ databases">
        <authorList>
            <person name="Amaro Gonzalez C."/>
        </authorList>
    </citation>
    <scope>NUCLEOTIDE SEQUENCE</scope>
</reference>
<reference evidence="1" key="2">
    <citation type="journal article" date="2015" name="Fish Shellfish Immunol.">
        <title>Early steps in the European eel (Anguilla anguilla)-Vibrio vulnificus interaction in the gills: Role of the RtxA13 toxin.</title>
        <authorList>
            <person name="Callol A."/>
            <person name="Pajuelo D."/>
            <person name="Ebbesson L."/>
            <person name="Teles M."/>
            <person name="MacKenzie S."/>
            <person name="Amaro C."/>
        </authorList>
    </citation>
    <scope>NUCLEOTIDE SEQUENCE</scope>
</reference>
<accession>A0A0E9SL37</accession>
<proteinExistence type="predicted"/>
<protein>
    <submittedName>
        <fullName evidence="1">Uncharacterized protein</fullName>
    </submittedName>
</protein>